<feature type="coiled-coil region" evidence="1">
    <location>
        <begin position="12"/>
        <end position="46"/>
    </location>
</feature>
<evidence type="ECO:0000256" key="1">
    <source>
        <dbReference type="SAM" id="Coils"/>
    </source>
</evidence>
<dbReference type="AlphaFoldDB" id="A0A1S2L9U4"/>
<evidence type="ECO:0000313" key="3">
    <source>
        <dbReference type="Proteomes" id="UP000180098"/>
    </source>
</evidence>
<accession>A0A1S2L9U4</accession>
<dbReference type="Proteomes" id="UP000180098">
    <property type="component" value="Unassembled WGS sequence"/>
</dbReference>
<dbReference type="RefSeq" id="WP_071314612.1">
    <property type="nucleotide sequence ID" value="NZ_MLQQ01000046.1"/>
</dbReference>
<name>A0A1S2L9U4_9BACI</name>
<gene>
    <name evidence="2" type="ORF">BKP35_17180</name>
</gene>
<proteinExistence type="predicted"/>
<reference evidence="2 3" key="1">
    <citation type="submission" date="2016-10" db="EMBL/GenBank/DDBJ databases">
        <title>Draft genome sequences of four alkaliphilic bacteria belonging to the Anaerobacillus genus.</title>
        <authorList>
            <person name="Bassil N.M."/>
            <person name="Lloyd J.R."/>
        </authorList>
    </citation>
    <scope>NUCLEOTIDE SEQUENCE [LARGE SCALE GENOMIC DNA]</scope>
    <source>
        <strain evidence="2 3">DSM 15340</strain>
    </source>
</reference>
<sequence>MIFSEQLIDNIYTETKAMLNDVKMKKEDLLEEVKIFELTMKQVKNHPWQQLSIEKAELDTKSALYHKIQTSYVGEDPEEDYKKVIVWQIADMLYVTAAVDHDPSYSLKWDVVVFNA</sequence>
<evidence type="ECO:0000313" key="2">
    <source>
        <dbReference type="EMBL" id="OIJ09268.1"/>
    </source>
</evidence>
<comment type="caution">
    <text evidence="2">The sequence shown here is derived from an EMBL/GenBank/DDBJ whole genome shotgun (WGS) entry which is preliminary data.</text>
</comment>
<dbReference type="OrthoDB" id="2966218at2"/>
<dbReference type="EMBL" id="MLQQ01000046">
    <property type="protein sequence ID" value="OIJ09268.1"/>
    <property type="molecule type" value="Genomic_DNA"/>
</dbReference>
<keyword evidence="3" id="KW-1185">Reference proteome</keyword>
<organism evidence="2 3">
    <name type="scientific">Anaerobacillus arseniciselenatis</name>
    <dbReference type="NCBI Taxonomy" id="85682"/>
    <lineage>
        <taxon>Bacteria</taxon>
        <taxon>Bacillati</taxon>
        <taxon>Bacillota</taxon>
        <taxon>Bacilli</taxon>
        <taxon>Bacillales</taxon>
        <taxon>Bacillaceae</taxon>
        <taxon>Anaerobacillus</taxon>
    </lineage>
</organism>
<protein>
    <submittedName>
        <fullName evidence="2">Uncharacterized protein</fullName>
    </submittedName>
</protein>
<keyword evidence="1" id="KW-0175">Coiled coil</keyword>